<feature type="domain" description="Nucleolar GTP-binding protein 1 Rossman-fold" evidence="4">
    <location>
        <begin position="378"/>
        <end position="434"/>
    </location>
</feature>
<dbReference type="PRINTS" id="PR00326">
    <property type="entry name" value="GTP1OBG"/>
</dbReference>
<dbReference type="Gene3D" id="1.20.120.1190">
    <property type="match status" value="1"/>
</dbReference>
<dbReference type="STRING" id="105231.A0A1Y1HUH7"/>
<reference evidence="6 7" key="1">
    <citation type="journal article" date="2014" name="Nat. Commun.">
        <title>Klebsormidium flaccidum genome reveals primary factors for plant terrestrial adaptation.</title>
        <authorList>
            <person name="Hori K."/>
            <person name="Maruyama F."/>
            <person name="Fujisawa T."/>
            <person name="Togashi T."/>
            <person name="Yamamoto N."/>
            <person name="Seo M."/>
            <person name="Sato S."/>
            <person name="Yamada T."/>
            <person name="Mori H."/>
            <person name="Tajima N."/>
            <person name="Moriyama T."/>
            <person name="Ikeuchi M."/>
            <person name="Watanabe M."/>
            <person name="Wada H."/>
            <person name="Kobayashi K."/>
            <person name="Saito M."/>
            <person name="Masuda T."/>
            <person name="Sasaki-Sekimoto Y."/>
            <person name="Mashiguchi K."/>
            <person name="Awai K."/>
            <person name="Shimojima M."/>
            <person name="Masuda S."/>
            <person name="Iwai M."/>
            <person name="Nobusawa T."/>
            <person name="Narise T."/>
            <person name="Kondo S."/>
            <person name="Saito H."/>
            <person name="Sato R."/>
            <person name="Murakawa M."/>
            <person name="Ihara Y."/>
            <person name="Oshima-Yamada Y."/>
            <person name="Ohtaka K."/>
            <person name="Satoh M."/>
            <person name="Sonobe K."/>
            <person name="Ishii M."/>
            <person name="Ohtani R."/>
            <person name="Kanamori-Sato M."/>
            <person name="Honoki R."/>
            <person name="Miyazaki D."/>
            <person name="Mochizuki H."/>
            <person name="Umetsu J."/>
            <person name="Higashi K."/>
            <person name="Shibata D."/>
            <person name="Kamiya Y."/>
            <person name="Sato N."/>
            <person name="Nakamura Y."/>
            <person name="Tabata S."/>
            <person name="Ida S."/>
            <person name="Kurokawa K."/>
            <person name="Ohta H."/>
        </authorList>
    </citation>
    <scope>NUCLEOTIDE SEQUENCE [LARGE SCALE GENOMIC DNA]</scope>
    <source>
        <strain evidence="6 7">NIES-2285</strain>
    </source>
</reference>
<dbReference type="GO" id="GO:0003924">
    <property type="term" value="F:GTPase activity"/>
    <property type="evidence" value="ECO:0000318"/>
    <property type="project" value="GO_Central"/>
</dbReference>
<keyword evidence="1" id="KW-0342">GTP-binding</keyword>
<evidence type="ECO:0000259" key="5">
    <source>
        <dbReference type="Pfam" id="PF17835"/>
    </source>
</evidence>
<name>A0A1Y1HUH7_KLENI</name>
<evidence type="ECO:0000259" key="3">
    <source>
        <dbReference type="Pfam" id="PF02421"/>
    </source>
</evidence>
<dbReference type="GO" id="GO:0005525">
    <property type="term" value="F:GTP binding"/>
    <property type="evidence" value="ECO:0007669"/>
    <property type="project" value="UniProtKB-KW"/>
</dbReference>
<feature type="domain" description="FeoB-type G" evidence="3">
    <location>
        <begin position="312"/>
        <end position="367"/>
    </location>
</feature>
<dbReference type="Gene3D" id="3.40.50.300">
    <property type="entry name" value="P-loop containing nucleotide triphosphate hydrolases"/>
    <property type="match status" value="1"/>
</dbReference>
<feature type="compositionally biased region" description="Acidic residues" evidence="2">
    <location>
        <begin position="499"/>
        <end position="512"/>
    </location>
</feature>
<protein>
    <submittedName>
        <fullName evidence="6">GTP-binding protein CRFG/NOG1</fullName>
    </submittedName>
</protein>
<keyword evidence="7" id="KW-1185">Reference proteome</keyword>
<organism evidence="6 7">
    <name type="scientific">Klebsormidium nitens</name>
    <name type="common">Green alga</name>
    <name type="synonym">Ulothrix nitens</name>
    <dbReference type="NCBI Taxonomy" id="105231"/>
    <lineage>
        <taxon>Eukaryota</taxon>
        <taxon>Viridiplantae</taxon>
        <taxon>Streptophyta</taxon>
        <taxon>Klebsormidiophyceae</taxon>
        <taxon>Klebsormidiales</taxon>
        <taxon>Klebsormidiaceae</taxon>
        <taxon>Klebsormidium</taxon>
    </lineage>
</organism>
<dbReference type="InterPro" id="IPR006073">
    <property type="entry name" value="GTP-bd"/>
</dbReference>
<sequence length="548" mass="60364">MAATLRAAALDLTKCRLSSTASKCQPQECSAGTLYIARTNSPSFGGSVEKQPPISLRTNYSTFSNLGSHSTSNRLCQQSAVSSKSNRSYGTTMGVAALEETIVSDEKLDVYKRNAASLATEEPSTSGREASAGLEVKQKPLRLVKHDVFQHLPQVPAAEELVVSALKRAYRVQATKGIQNAAKRAKNQAAKQLDALTKELTVPLGHWLKRFPDAAKLHPFERSLLVLTLGDGTYETSLARVNALRKKLLEIGKQHAAACAKATNVKEADERRQEGFEHLESIFRKQGRSVDDLKEVAKTLRRLPVVDPRVPTLCLVGAPNVGKSSLVRVLSSGKPEVCNYPFTTRGISMGHFFVDTRRHQVTDTPGLLFRPDEDRNRIEKLALAALTHLPTAVLFVHDLTEDCGTSVEDQKLLYEELRGRFGDRPWIDVVSKGDLLPEFPLGVDEAGDDGVESYRVRGPSGALRCSIETEEGLDHLKGKVVDMLKTHILGDRVTHPDDIYAEDEEDEGDRNEDEARGTTAYTDAEVKNTSRDFYSPPFNPGVNMNHRH</sequence>
<dbReference type="SUPFAM" id="SSF52540">
    <property type="entry name" value="P-loop containing nucleoside triphosphate hydrolases"/>
    <property type="match status" value="1"/>
</dbReference>
<dbReference type="Pfam" id="PF02421">
    <property type="entry name" value="FeoB_N"/>
    <property type="match status" value="1"/>
</dbReference>
<proteinExistence type="predicted"/>
<evidence type="ECO:0000256" key="1">
    <source>
        <dbReference type="ARBA" id="ARBA00023134"/>
    </source>
</evidence>
<dbReference type="Proteomes" id="UP000054558">
    <property type="component" value="Unassembled WGS sequence"/>
</dbReference>
<dbReference type="PANTHER" id="PTHR45759">
    <property type="entry name" value="NUCLEOLAR GTP-BINDING PROTEIN 1"/>
    <property type="match status" value="1"/>
</dbReference>
<dbReference type="Pfam" id="PF17835">
    <property type="entry name" value="NOG1_N"/>
    <property type="match status" value="1"/>
</dbReference>
<dbReference type="Pfam" id="PF06858">
    <property type="entry name" value="NOG1"/>
    <property type="match status" value="1"/>
</dbReference>
<dbReference type="EMBL" id="DF237012">
    <property type="protein sequence ID" value="GAQ80829.1"/>
    <property type="molecule type" value="Genomic_DNA"/>
</dbReference>
<accession>A0A1Y1HUH7</accession>
<dbReference type="InterPro" id="IPR010674">
    <property type="entry name" value="NOG1_Rossman_fold_dom"/>
</dbReference>
<dbReference type="OMA" id="YSENFPN"/>
<dbReference type="AlphaFoldDB" id="A0A1Y1HUH7"/>
<evidence type="ECO:0000313" key="7">
    <source>
        <dbReference type="Proteomes" id="UP000054558"/>
    </source>
</evidence>
<dbReference type="GO" id="GO:0042273">
    <property type="term" value="P:ribosomal large subunit biogenesis"/>
    <property type="evidence" value="ECO:0000318"/>
    <property type="project" value="GO_Central"/>
</dbReference>
<feature type="region of interest" description="Disordered" evidence="2">
    <location>
        <begin position="495"/>
        <end position="548"/>
    </location>
</feature>
<evidence type="ECO:0000259" key="4">
    <source>
        <dbReference type="Pfam" id="PF06858"/>
    </source>
</evidence>
<dbReference type="GO" id="GO:0005730">
    <property type="term" value="C:nucleolus"/>
    <property type="evidence" value="ECO:0000318"/>
    <property type="project" value="GO_Central"/>
</dbReference>
<dbReference type="InterPro" id="IPR030389">
    <property type="entry name" value="G_FEOB_dom"/>
</dbReference>
<dbReference type="CDD" id="cd01897">
    <property type="entry name" value="NOG"/>
    <property type="match status" value="1"/>
</dbReference>
<evidence type="ECO:0000256" key="2">
    <source>
        <dbReference type="SAM" id="MobiDB-lite"/>
    </source>
</evidence>
<dbReference type="InterPro" id="IPR041623">
    <property type="entry name" value="NOG1_N"/>
</dbReference>
<feature type="domain" description="NOG1 N-terminal helical" evidence="5">
    <location>
        <begin position="149"/>
        <end position="307"/>
    </location>
</feature>
<gene>
    <name evidence="6" type="ORF">KFL_000630310</name>
</gene>
<keyword evidence="1" id="KW-0547">Nucleotide-binding</keyword>
<evidence type="ECO:0000313" key="6">
    <source>
        <dbReference type="EMBL" id="GAQ80829.1"/>
    </source>
</evidence>
<dbReference type="GO" id="GO:0003723">
    <property type="term" value="F:RNA binding"/>
    <property type="evidence" value="ECO:0000318"/>
    <property type="project" value="GO_Central"/>
</dbReference>
<dbReference type="InterPro" id="IPR027417">
    <property type="entry name" value="P-loop_NTPase"/>
</dbReference>
<dbReference type="OrthoDB" id="415015at2759"/>